<dbReference type="PANTHER" id="PTHR40642">
    <property type="entry name" value="YALI0F31295P"/>
    <property type="match status" value="1"/>
</dbReference>
<dbReference type="EMBL" id="ML995816">
    <property type="protein sequence ID" value="KAF2772114.1"/>
    <property type="molecule type" value="Genomic_DNA"/>
</dbReference>
<feature type="compositionally biased region" description="Basic and acidic residues" evidence="1">
    <location>
        <begin position="138"/>
        <end position="147"/>
    </location>
</feature>
<feature type="compositionally biased region" description="Basic residues" evidence="1">
    <location>
        <begin position="185"/>
        <end position="201"/>
    </location>
</feature>
<dbReference type="Pfam" id="PF12720">
    <property type="entry name" value="DUF3807"/>
    <property type="match status" value="1"/>
</dbReference>
<keyword evidence="3" id="KW-1185">Reference proteome</keyword>
<dbReference type="AlphaFoldDB" id="A0A6G1LIX7"/>
<evidence type="ECO:0000256" key="1">
    <source>
        <dbReference type="SAM" id="MobiDB-lite"/>
    </source>
</evidence>
<feature type="compositionally biased region" description="Low complexity" evidence="1">
    <location>
        <begin position="159"/>
        <end position="176"/>
    </location>
</feature>
<reference evidence="2" key="1">
    <citation type="journal article" date="2020" name="Stud. Mycol.">
        <title>101 Dothideomycetes genomes: a test case for predicting lifestyles and emergence of pathogens.</title>
        <authorList>
            <person name="Haridas S."/>
            <person name="Albert R."/>
            <person name="Binder M."/>
            <person name="Bloem J."/>
            <person name="Labutti K."/>
            <person name="Salamov A."/>
            <person name="Andreopoulos B."/>
            <person name="Baker S."/>
            <person name="Barry K."/>
            <person name="Bills G."/>
            <person name="Bluhm B."/>
            <person name="Cannon C."/>
            <person name="Castanera R."/>
            <person name="Culley D."/>
            <person name="Daum C."/>
            <person name="Ezra D."/>
            <person name="Gonzalez J."/>
            <person name="Henrissat B."/>
            <person name="Kuo A."/>
            <person name="Liang C."/>
            <person name="Lipzen A."/>
            <person name="Lutzoni F."/>
            <person name="Magnuson J."/>
            <person name="Mondo S."/>
            <person name="Nolan M."/>
            <person name="Ohm R."/>
            <person name="Pangilinan J."/>
            <person name="Park H.-J."/>
            <person name="Ramirez L."/>
            <person name="Alfaro M."/>
            <person name="Sun H."/>
            <person name="Tritt A."/>
            <person name="Yoshinaga Y."/>
            <person name="Zwiers L.-H."/>
            <person name="Turgeon B."/>
            <person name="Goodwin S."/>
            <person name="Spatafora J."/>
            <person name="Crous P."/>
            <person name="Grigoriev I."/>
        </authorList>
    </citation>
    <scope>NUCLEOTIDE SEQUENCE</scope>
    <source>
        <strain evidence="2">CBS 116005</strain>
    </source>
</reference>
<dbReference type="PANTHER" id="PTHR40642:SF1">
    <property type="entry name" value="YALI0F31295P"/>
    <property type="match status" value="1"/>
</dbReference>
<dbReference type="Proteomes" id="UP000799436">
    <property type="component" value="Unassembled WGS sequence"/>
</dbReference>
<feature type="region of interest" description="Disordered" evidence="1">
    <location>
        <begin position="109"/>
        <end position="209"/>
    </location>
</feature>
<dbReference type="InterPro" id="IPR024526">
    <property type="entry name" value="DUF3807"/>
</dbReference>
<feature type="compositionally biased region" description="Polar residues" evidence="1">
    <location>
        <begin position="119"/>
        <end position="129"/>
    </location>
</feature>
<accession>A0A6G1LIX7</accession>
<protein>
    <submittedName>
        <fullName evidence="2">Uncharacterized protein</fullName>
    </submittedName>
</protein>
<proteinExistence type="predicted"/>
<evidence type="ECO:0000313" key="2">
    <source>
        <dbReference type="EMBL" id="KAF2772114.1"/>
    </source>
</evidence>
<organism evidence="2 3">
    <name type="scientific">Teratosphaeria nubilosa</name>
    <dbReference type="NCBI Taxonomy" id="161662"/>
    <lineage>
        <taxon>Eukaryota</taxon>
        <taxon>Fungi</taxon>
        <taxon>Dikarya</taxon>
        <taxon>Ascomycota</taxon>
        <taxon>Pezizomycotina</taxon>
        <taxon>Dothideomycetes</taxon>
        <taxon>Dothideomycetidae</taxon>
        <taxon>Mycosphaerellales</taxon>
        <taxon>Teratosphaeriaceae</taxon>
        <taxon>Teratosphaeria</taxon>
    </lineage>
</organism>
<gene>
    <name evidence="2" type="ORF">EJ03DRAFT_324957</name>
</gene>
<name>A0A6G1LIX7_9PEZI</name>
<sequence>MAAVQQGSYMPTVTEEDLLAFQFSHFGDYTKPDNWFVDAETALNVEYDDGLGYYPDGVKRTLTDEQIAMFRHSEIQELLRERRLLREDLAQESVDGGFNEKLRDAEDALPDVEREASPFSDTSEASSNEGDLIAATNPDHDYKKLQRPDQPLPPHRSDSISSHTTSNATSNNTGESNGPGEKLSRSIRSRRLKAGRKRRREAKKEERWQAQLERERIPYEKRHKRKWEQYIQAEDPNEGSLTERRIVRQLDDAKQGEVELDY</sequence>
<evidence type="ECO:0000313" key="3">
    <source>
        <dbReference type="Proteomes" id="UP000799436"/>
    </source>
</evidence>
<dbReference type="OrthoDB" id="5422320at2759"/>